<feature type="transmembrane region" description="Helical" evidence="1">
    <location>
        <begin position="37"/>
        <end position="57"/>
    </location>
</feature>
<feature type="transmembrane region" description="Helical" evidence="1">
    <location>
        <begin position="114"/>
        <end position="133"/>
    </location>
</feature>
<evidence type="ECO:0000256" key="1">
    <source>
        <dbReference type="SAM" id="Phobius"/>
    </source>
</evidence>
<comment type="caution">
    <text evidence="2">The sequence shown here is derived from an EMBL/GenBank/DDBJ whole genome shotgun (WGS) entry which is preliminary data.</text>
</comment>
<accession>X6MC22</accession>
<keyword evidence="1" id="KW-1133">Transmembrane helix</keyword>
<protein>
    <recommendedName>
        <fullName evidence="4">Transmembrane protein</fullName>
    </recommendedName>
</protein>
<keyword evidence="3" id="KW-1185">Reference proteome</keyword>
<keyword evidence="1" id="KW-0472">Membrane</keyword>
<name>X6MC22_RETFI</name>
<dbReference type="EMBL" id="ASPP01023357">
    <property type="protein sequence ID" value="ETO10600.1"/>
    <property type="molecule type" value="Genomic_DNA"/>
</dbReference>
<feature type="transmembrane region" description="Helical" evidence="1">
    <location>
        <begin position="167"/>
        <end position="190"/>
    </location>
</feature>
<keyword evidence="1" id="KW-0812">Transmembrane</keyword>
<evidence type="ECO:0008006" key="4">
    <source>
        <dbReference type="Google" id="ProtNLM"/>
    </source>
</evidence>
<feature type="transmembrane region" description="Helical" evidence="1">
    <location>
        <begin position="145"/>
        <end position="161"/>
    </location>
</feature>
<feature type="transmembrane region" description="Helical" evidence="1">
    <location>
        <begin position="69"/>
        <end position="94"/>
    </location>
</feature>
<evidence type="ECO:0000313" key="2">
    <source>
        <dbReference type="EMBL" id="ETO10600.1"/>
    </source>
</evidence>
<gene>
    <name evidence="2" type="ORF">RFI_26775</name>
</gene>
<dbReference type="Proteomes" id="UP000023152">
    <property type="component" value="Unassembled WGS sequence"/>
</dbReference>
<reference evidence="2 3" key="1">
    <citation type="journal article" date="2013" name="Curr. Biol.">
        <title>The Genome of the Foraminiferan Reticulomyxa filosa.</title>
        <authorList>
            <person name="Glockner G."/>
            <person name="Hulsmann N."/>
            <person name="Schleicher M."/>
            <person name="Noegel A.A."/>
            <person name="Eichinger L."/>
            <person name="Gallinger C."/>
            <person name="Pawlowski J."/>
            <person name="Sierra R."/>
            <person name="Euteneuer U."/>
            <person name="Pillet L."/>
            <person name="Moustafa A."/>
            <person name="Platzer M."/>
            <person name="Groth M."/>
            <person name="Szafranski K."/>
            <person name="Schliwa M."/>
        </authorList>
    </citation>
    <scope>NUCLEOTIDE SEQUENCE [LARGE SCALE GENOMIC DNA]</scope>
</reference>
<evidence type="ECO:0000313" key="3">
    <source>
        <dbReference type="Proteomes" id="UP000023152"/>
    </source>
</evidence>
<dbReference type="AlphaFoldDB" id="X6MC22"/>
<sequence>MSSNSDVRSTSHIEIGTVGVSVSPEESKPAITLDSKIKWVVTTYIMGCIMYCMGDLCERLVFALSNISGHICMIAPFTVYVRVITDGLFFSFYLVRVTVLLQRSAFEVSKWCQYFLWIAPIITYGTAVIALGLYSQLNHCIESELKTIAFILLAIACHFFWDISLFFFLVYCLHKVIFVYVYVCLLLFFFNHN</sequence>
<organism evidence="2 3">
    <name type="scientific">Reticulomyxa filosa</name>
    <dbReference type="NCBI Taxonomy" id="46433"/>
    <lineage>
        <taxon>Eukaryota</taxon>
        <taxon>Sar</taxon>
        <taxon>Rhizaria</taxon>
        <taxon>Retaria</taxon>
        <taxon>Foraminifera</taxon>
        <taxon>Monothalamids</taxon>
        <taxon>Reticulomyxidae</taxon>
        <taxon>Reticulomyxa</taxon>
    </lineage>
</organism>
<proteinExistence type="predicted"/>